<keyword evidence="1" id="KW-1133">Transmembrane helix</keyword>
<dbReference type="AlphaFoldDB" id="A0A2U2C1R0"/>
<sequence>MNQQQTRKLPKKTVITISIIVILGILTFVTLQTLKVEKFSEVLFELDHKNIKNLKVVNKQSVEDMQTKFKTTVYKVVFDDLDLNKNCIGFIYRDKNGNYIKDIDCK</sequence>
<evidence type="ECO:0000313" key="3">
    <source>
        <dbReference type="EMBL" id="PWE22214.1"/>
    </source>
</evidence>
<dbReference type="STRING" id="28200.GCA_001572935_01068"/>
<reference evidence="2" key="2">
    <citation type="journal article" date="2023" name="Front. Microbiol.">
        <title>Genomic diversity and taxonomic marker for Arcobacter species.</title>
        <authorList>
            <person name="Zhou G."/>
            <person name="Gu Y."/>
            <person name="Wang H."/>
            <person name="Chen X."/>
            <person name="Zhang X."/>
            <person name="Shao Z."/>
            <person name="Yan X."/>
            <person name="Zhang J."/>
            <person name="Zhang M."/>
        </authorList>
    </citation>
    <scope>NUCLEOTIDE SEQUENCE</scope>
    <source>
        <strain evidence="2">BJSY19SF1-2</strain>
    </source>
</reference>
<organism evidence="3 4">
    <name type="scientific">Aliarcobacter skirrowii</name>
    <dbReference type="NCBI Taxonomy" id="28200"/>
    <lineage>
        <taxon>Bacteria</taxon>
        <taxon>Pseudomonadati</taxon>
        <taxon>Campylobacterota</taxon>
        <taxon>Epsilonproteobacteria</taxon>
        <taxon>Campylobacterales</taxon>
        <taxon>Arcobacteraceae</taxon>
        <taxon>Aliarcobacter</taxon>
    </lineage>
</organism>
<evidence type="ECO:0000313" key="4">
    <source>
        <dbReference type="Proteomes" id="UP000245014"/>
    </source>
</evidence>
<reference evidence="3 4" key="1">
    <citation type="submission" date="2018-05" db="EMBL/GenBank/DDBJ databases">
        <title>Antimicrobial susceptibility testing and genomic analysis of Arcobacter skirrowii strains and one Arcobacter butzleri isolated from German poultry farms.</title>
        <authorList>
            <person name="Haenel I."/>
            <person name="Hotzel H."/>
            <person name="Tomaso H."/>
            <person name="Busch A."/>
        </authorList>
    </citation>
    <scope>NUCLEOTIDE SEQUENCE [LARGE SCALE GENOMIC DNA]</scope>
    <source>
        <strain evidence="3">17-1208-2</strain>
        <strain evidence="4">v</strain>
    </source>
</reference>
<reference evidence="2" key="3">
    <citation type="submission" date="2023-07" db="EMBL/GenBank/DDBJ databases">
        <authorList>
            <person name="Zhang M."/>
            <person name="Zhou G."/>
        </authorList>
    </citation>
    <scope>NUCLEOTIDE SEQUENCE</scope>
    <source>
        <strain evidence="2">BJSY19SF1-2</strain>
    </source>
</reference>
<dbReference type="Proteomes" id="UP000245014">
    <property type="component" value="Unassembled WGS sequence"/>
</dbReference>
<dbReference type="Proteomes" id="UP001283691">
    <property type="component" value="Unassembled WGS sequence"/>
</dbReference>
<dbReference type="EMBL" id="JAUQUR010000003">
    <property type="protein sequence ID" value="MDX4069510.1"/>
    <property type="molecule type" value="Genomic_DNA"/>
</dbReference>
<gene>
    <name evidence="3" type="ORF">DF188_03640</name>
    <name evidence="2" type="ORF">Q6A80_07185</name>
</gene>
<protein>
    <submittedName>
        <fullName evidence="3">Uncharacterized protein</fullName>
    </submittedName>
</protein>
<dbReference type="KEGG" id="ask:EI285_08545"/>
<evidence type="ECO:0000313" key="2">
    <source>
        <dbReference type="EMBL" id="MDX4069510.1"/>
    </source>
</evidence>
<dbReference type="GeneID" id="61751526"/>
<feature type="transmembrane region" description="Helical" evidence="1">
    <location>
        <begin position="12"/>
        <end position="31"/>
    </location>
</feature>
<keyword evidence="1" id="KW-0812">Transmembrane</keyword>
<comment type="caution">
    <text evidence="3">The sequence shown here is derived from an EMBL/GenBank/DDBJ whole genome shotgun (WGS) entry which is preliminary data.</text>
</comment>
<proteinExistence type="predicted"/>
<dbReference type="RefSeq" id="WP_066161843.1">
    <property type="nucleotide sequence ID" value="NZ_CP034309.1"/>
</dbReference>
<keyword evidence="1" id="KW-0472">Membrane</keyword>
<evidence type="ECO:0000256" key="1">
    <source>
        <dbReference type="SAM" id="Phobius"/>
    </source>
</evidence>
<accession>A0A2U2C1R0</accession>
<name>A0A2U2C1R0_9BACT</name>
<dbReference type="EMBL" id="QEYI01000002">
    <property type="protein sequence ID" value="PWE22214.1"/>
    <property type="molecule type" value="Genomic_DNA"/>
</dbReference>